<dbReference type="Gene3D" id="1.10.3020.20">
    <property type="match status" value="1"/>
</dbReference>
<organism evidence="3 4">
    <name type="scientific">Fusarium kuroshium</name>
    <dbReference type="NCBI Taxonomy" id="2010991"/>
    <lineage>
        <taxon>Eukaryota</taxon>
        <taxon>Fungi</taxon>
        <taxon>Dikarya</taxon>
        <taxon>Ascomycota</taxon>
        <taxon>Pezizomycotina</taxon>
        <taxon>Sordariomycetes</taxon>
        <taxon>Hypocreomycetidae</taxon>
        <taxon>Hypocreales</taxon>
        <taxon>Nectriaceae</taxon>
        <taxon>Fusarium</taxon>
        <taxon>Fusarium solani species complex</taxon>
    </lineage>
</organism>
<dbReference type="Proteomes" id="UP000277212">
    <property type="component" value="Unassembled WGS sequence"/>
</dbReference>
<dbReference type="SMART" id="SM00939">
    <property type="entry name" value="PepX_C"/>
    <property type="match status" value="1"/>
</dbReference>
<dbReference type="Pfam" id="PF08530">
    <property type="entry name" value="PepX_C"/>
    <property type="match status" value="1"/>
</dbReference>
<dbReference type="PANTHER" id="PTHR43056:SF10">
    <property type="entry name" value="COCE_NOND FAMILY, PUTATIVE (AFU_ORTHOLOGUE AFUA_7G00600)-RELATED"/>
    <property type="match status" value="1"/>
</dbReference>
<keyword evidence="1" id="KW-0378">Hydrolase</keyword>
<name>A0A3M2R1B6_9HYPO</name>
<gene>
    <name evidence="3" type="ORF">CDV36_016089</name>
</gene>
<dbReference type="GO" id="GO:0008239">
    <property type="term" value="F:dipeptidyl-peptidase activity"/>
    <property type="evidence" value="ECO:0007669"/>
    <property type="project" value="InterPro"/>
</dbReference>
<dbReference type="SUPFAM" id="SSF49785">
    <property type="entry name" value="Galactose-binding domain-like"/>
    <property type="match status" value="1"/>
</dbReference>
<keyword evidence="4" id="KW-1185">Reference proteome</keyword>
<proteinExistence type="predicted"/>
<dbReference type="InterPro" id="IPR008979">
    <property type="entry name" value="Galactose-bd-like_sf"/>
</dbReference>
<feature type="domain" description="Xaa-Pro dipeptidyl-peptidase C-terminal" evidence="2">
    <location>
        <begin position="462"/>
        <end position="710"/>
    </location>
</feature>
<dbReference type="Gene3D" id="3.40.50.1820">
    <property type="entry name" value="alpha/beta hydrolase"/>
    <property type="match status" value="1"/>
</dbReference>
<dbReference type="Gene3D" id="2.60.120.260">
    <property type="entry name" value="Galactose-binding domain-like"/>
    <property type="match status" value="1"/>
</dbReference>
<dbReference type="AlphaFoldDB" id="A0A3M2R1B6"/>
<dbReference type="OrthoDB" id="416441at2759"/>
<evidence type="ECO:0000259" key="2">
    <source>
        <dbReference type="SMART" id="SM00939"/>
    </source>
</evidence>
<dbReference type="InterPro" id="IPR013736">
    <property type="entry name" value="Xaa-Pro_dipept_C"/>
</dbReference>
<evidence type="ECO:0000313" key="3">
    <source>
        <dbReference type="EMBL" id="RMI99052.1"/>
    </source>
</evidence>
<evidence type="ECO:0000313" key="4">
    <source>
        <dbReference type="Proteomes" id="UP000277212"/>
    </source>
</evidence>
<dbReference type="InterPro" id="IPR005674">
    <property type="entry name" value="CocE/Ser_esterase"/>
</dbReference>
<protein>
    <recommendedName>
        <fullName evidence="2">Xaa-Pro dipeptidyl-peptidase C-terminal domain-containing protein</fullName>
    </recommendedName>
</protein>
<reference evidence="3 4" key="1">
    <citation type="submission" date="2017-06" db="EMBL/GenBank/DDBJ databases">
        <title>Comparative genomic analysis of Ambrosia Fusariam Clade fungi.</title>
        <authorList>
            <person name="Stajich J.E."/>
            <person name="Carrillo J."/>
            <person name="Kijimoto T."/>
            <person name="Eskalen A."/>
            <person name="O'Donnell K."/>
            <person name="Kasson M."/>
        </authorList>
    </citation>
    <scope>NUCLEOTIDE SEQUENCE [LARGE SCALE GENOMIC DNA]</scope>
    <source>
        <strain evidence="3">UCR3666</strain>
    </source>
</reference>
<dbReference type="STRING" id="2010991.A0A3M2R1B6"/>
<dbReference type="SUPFAM" id="SSF53474">
    <property type="entry name" value="alpha/beta-Hydrolases"/>
    <property type="match status" value="1"/>
</dbReference>
<dbReference type="InterPro" id="IPR050585">
    <property type="entry name" value="Xaa-Pro_dipeptidyl-ppase/CocE"/>
</dbReference>
<sequence length="718" mass="80034">MIDQQSLPLRLLEGQFIDGPFVGLTYQSASQRGVTSATGKFSYQPGEVVTFFIGSLDIGSAVGAESLTLANLIDGEEQAGTRDPAITRPDTINRARFVHSLGREDDLRDGVTIDDKIREVVGESADKISFDSDADSFEHAAAAVFKRLDRRFRGSAEVQNHLRRAEQGIKLLRDVRVPLRDGNYLEADVFHPSGAKTDGIAYPALVRLSIYGRAFTIGSRLTQADYDASEDREAAWYEKDRNEINPYFRYSETAVSANASTWVPRGYALVRVDGRGVGHTPGKLHPFSKQEALDYYDAIQWTAHQPWCDGNVGLYGGSYNATIQWNVAALNPPALKAMAPLASDSDSYRELAYPGGIFLGNYRQWWFNDVVGKARNPNAEAVDFVGGLRCHPFDDQHYNEEILSADFSKITIPVLTSVSQTSWIHGRAGFEAFSQLSTAKQLLVWDASYTSYMYQDSQPDIESFFDRYLKGKNQVQKPAVVRFIQRLGDGEFEWREGASWPLPGTEYRELFLVAREDGSPGQLTTDKPKTTGIAKYSADVRDFTTDPPMAVFETAPLTEDLELAGHFRATLWMSSSSSDADVYVAIRVIEGEREVPYRTREPGSAAPLTWGCLKASHRAVDPVRSTPERPWHTHRREDILPLPLDQTVEIEIELLAATGRIQKGRRLRVEVSPIEGRGRLPGWERDYDESYHRGAVNRVFTGGVQASSITIPVVLEAK</sequence>
<dbReference type="NCBIfam" id="TIGR00976">
    <property type="entry name" value="CocE_NonD"/>
    <property type="match status" value="1"/>
</dbReference>
<accession>A0A3M2R1B6</accession>
<dbReference type="PANTHER" id="PTHR43056">
    <property type="entry name" value="PEPTIDASE S9 PROLYL OLIGOPEPTIDASE"/>
    <property type="match status" value="1"/>
</dbReference>
<evidence type="ECO:0000256" key="1">
    <source>
        <dbReference type="ARBA" id="ARBA00022801"/>
    </source>
</evidence>
<dbReference type="Pfam" id="PF02129">
    <property type="entry name" value="Peptidase_S15"/>
    <property type="match status" value="1"/>
</dbReference>
<dbReference type="InterPro" id="IPR029058">
    <property type="entry name" value="AB_hydrolase_fold"/>
</dbReference>
<comment type="caution">
    <text evidence="3">The sequence shown here is derived from an EMBL/GenBank/DDBJ whole genome shotgun (WGS) entry which is preliminary data.</text>
</comment>
<dbReference type="EMBL" id="NKUJ01000768">
    <property type="protein sequence ID" value="RMI99052.1"/>
    <property type="molecule type" value="Genomic_DNA"/>
</dbReference>
<dbReference type="InterPro" id="IPR000383">
    <property type="entry name" value="Xaa-Pro-like_dom"/>
</dbReference>